<proteinExistence type="predicted"/>
<dbReference type="AlphaFoldDB" id="A0AAU9MR84"/>
<gene>
    <name evidence="1" type="ORF">LVIROSA_LOCUS15009</name>
</gene>
<name>A0AAU9MR84_9ASTR</name>
<evidence type="ECO:0000313" key="2">
    <source>
        <dbReference type="Proteomes" id="UP001157418"/>
    </source>
</evidence>
<comment type="caution">
    <text evidence="1">The sequence shown here is derived from an EMBL/GenBank/DDBJ whole genome shotgun (WGS) entry which is preliminary data.</text>
</comment>
<protein>
    <submittedName>
        <fullName evidence="1">Uncharacterized protein</fullName>
    </submittedName>
</protein>
<dbReference type="Pfam" id="PF14299">
    <property type="entry name" value="PP2"/>
    <property type="match status" value="1"/>
</dbReference>
<reference evidence="1 2" key="1">
    <citation type="submission" date="2022-01" db="EMBL/GenBank/DDBJ databases">
        <authorList>
            <person name="Xiong W."/>
            <person name="Schranz E."/>
        </authorList>
    </citation>
    <scope>NUCLEOTIDE SEQUENCE [LARGE SCALE GENOMIC DNA]</scope>
</reference>
<evidence type="ECO:0000313" key="1">
    <source>
        <dbReference type="EMBL" id="CAH1428056.1"/>
    </source>
</evidence>
<dbReference type="PANTHER" id="PTHR32278:SF149">
    <property type="entry name" value="PHLOEM PROTEIN"/>
    <property type="match status" value="1"/>
</dbReference>
<organism evidence="1 2">
    <name type="scientific">Lactuca virosa</name>
    <dbReference type="NCBI Taxonomy" id="75947"/>
    <lineage>
        <taxon>Eukaryota</taxon>
        <taxon>Viridiplantae</taxon>
        <taxon>Streptophyta</taxon>
        <taxon>Embryophyta</taxon>
        <taxon>Tracheophyta</taxon>
        <taxon>Spermatophyta</taxon>
        <taxon>Magnoliopsida</taxon>
        <taxon>eudicotyledons</taxon>
        <taxon>Gunneridae</taxon>
        <taxon>Pentapetalae</taxon>
        <taxon>asterids</taxon>
        <taxon>campanulids</taxon>
        <taxon>Asterales</taxon>
        <taxon>Asteraceae</taxon>
        <taxon>Cichorioideae</taxon>
        <taxon>Cichorieae</taxon>
        <taxon>Lactucinae</taxon>
        <taxon>Lactuca</taxon>
    </lineage>
</organism>
<dbReference type="Proteomes" id="UP001157418">
    <property type="component" value="Unassembled WGS sequence"/>
</dbReference>
<sequence length="349" mass="39572">MLLESFSKYHCGIGGIFVEGIEFKVIPSVNQIVDLEQNKKMKDGTNMGGVLKTKLEMDSVEQMIADNKEIIKRSGNNVQIASSVELCLLLFKGILIDNGETLFSLSKVNGKRCHMLPAKAIIYNSSNIKLCNPPTESRCRFEEVVEILSHQDFRIKCDIETKMLSSDTTYACFLVFKLSKKCHGLQCPVKARDLVPHRKERTKIISFRYPSTVNLDRIKWIPEQREDEWMEVIVWETNVDNMHNDEYVPMDLKLTCFEGNMSGLIVYGIDFRPTTSFFMMKLFENMVVSIPETTFPLILSAVPLPLMRLLSGPPNISWTSSSASSDPICRIPPPRVLGSLNTEFWSGSP</sequence>
<keyword evidence="2" id="KW-1185">Reference proteome</keyword>
<accession>A0AAU9MR84</accession>
<dbReference type="PANTHER" id="PTHR32278">
    <property type="entry name" value="F-BOX DOMAIN-CONTAINING PROTEIN"/>
    <property type="match status" value="1"/>
</dbReference>
<dbReference type="EMBL" id="CAKMRJ010002223">
    <property type="protein sequence ID" value="CAH1428056.1"/>
    <property type="molecule type" value="Genomic_DNA"/>
</dbReference>
<dbReference type="InterPro" id="IPR025886">
    <property type="entry name" value="PP2-like"/>
</dbReference>